<evidence type="ECO:0000256" key="5">
    <source>
        <dbReference type="ARBA" id="ARBA00022989"/>
    </source>
</evidence>
<dbReference type="InterPro" id="IPR050833">
    <property type="entry name" value="Poly_Biosynth_Transport"/>
</dbReference>
<feature type="transmembrane region" description="Helical" evidence="7">
    <location>
        <begin position="78"/>
        <end position="95"/>
    </location>
</feature>
<reference evidence="8 9" key="1">
    <citation type="submission" date="2011-09" db="EMBL/GenBank/DDBJ databases">
        <title>Complete sequence of chromosome of Thioflavicoccus mobilis 8321.</title>
        <authorList>
            <consortium name="US DOE Joint Genome Institute"/>
            <person name="Lucas S."/>
            <person name="Han J."/>
            <person name="Lapidus A."/>
            <person name="Cheng J.-F."/>
            <person name="Goodwin L."/>
            <person name="Pitluck S."/>
            <person name="Peters L."/>
            <person name="Ovchinnikova G."/>
            <person name="Lu M."/>
            <person name="Detter J.C."/>
            <person name="Han C."/>
            <person name="Tapia R."/>
            <person name="Land M."/>
            <person name="Hauser L."/>
            <person name="Kyrpides N."/>
            <person name="Ivanova N."/>
            <person name="Pagani I."/>
            <person name="Vogl K."/>
            <person name="Liu Z."/>
            <person name="Imhoff J."/>
            <person name="Thiel V."/>
            <person name="Frigaard N.-U."/>
            <person name="Bryant D."/>
            <person name="Woyke T."/>
        </authorList>
    </citation>
    <scope>NUCLEOTIDE SEQUENCE [LARGE SCALE GENOMIC DNA]</scope>
    <source>
        <strain evidence="8 9">8321</strain>
    </source>
</reference>
<evidence type="ECO:0000256" key="3">
    <source>
        <dbReference type="ARBA" id="ARBA00022475"/>
    </source>
</evidence>
<proteinExistence type="inferred from homology"/>
<feature type="transmembrane region" description="Helical" evidence="7">
    <location>
        <begin position="480"/>
        <end position="501"/>
    </location>
</feature>
<feature type="transmembrane region" description="Helical" evidence="7">
    <location>
        <begin position="394"/>
        <end position="412"/>
    </location>
</feature>
<feature type="transmembrane region" description="Helical" evidence="7">
    <location>
        <begin position="148"/>
        <end position="168"/>
    </location>
</feature>
<feature type="transmembrane region" description="Helical" evidence="7">
    <location>
        <begin position="206"/>
        <end position="228"/>
    </location>
</feature>
<protein>
    <submittedName>
        <fullName evidence="8">Membrane protein involved in the export of O-antigen and teichoic acid</fullName>
    </submittedName>
</protein>
<dbReference type="PANTHER" id="PTHR30250">
    <property type="entry name" value="PST FAMILY PREDICTED COLANIC ACID TRANSPORTER"/>
    <property type="match status" value="1"/>
</dbReference>
<keyword evidence="4 7" id="KW-0812">Transmembrane</keyword>
<evidence type="ECO:0000256" key="6">
    <source>
        <dbReference type="ARBA" id="ARBA00023136"/>
    </source>
</evidence>
<comment type="similarity">
    <text evidence="2">Belongs to the polysaccharide synthase family.</text>
</comment>
<dbReference type="AlphaFoldDB" id="L0H124"/>
<name>L0H124_9GAMM</name>
<gene>
    <name evidence="8" type="ORF">Thimo_3076</name>
</gene>
<organism evidence="8 9">
    <name type="scientific">Thioflavicoccus mobilis 8321</name>
    <dbReference type="NCBI Taxonomy" id="765912"/>
    <lineage>
        <taxon>Bacteria</taxon>
        <taxon>Pseudomonadati</taxon>
        <taxon>Pseudomonadota</taxon>
        <taxon>Gammaproteobacteria</taxon>
        <taxon>Chromatiales</taxon>
        <taxon>Chromatiaceae</taxon>
        <taxon>Thioflavicoccus</taxon>
    </lineage>
</organism>
<dbReference type="STRING" id="765912.Thimo_3076"/>
<feature type="transmembrane region" description="Helical" evidence="7">
    <location>
        <begin position="449"/>
        <end position="468"/>
    </location>
</feature>
<dbReference type="OrthoDB" id="8538786at2"/>
<feature type="transmembrane region" description="Helical" evidence="7">
    <location>
        <begin position="180"/>
        <end position="200"/>
    </location>
</feature>
<keyword evidence="3" id="KW-1003">Cell membrane</keyword>
<evidence type="ECO:0000256" key="4">
    <source>
        <dbReference type="ARBA" id="ARBA00022692"/>
    </source>
</evidence>
<dbReference type="KEGG" id="tmb:Thimo_3076"/>
<dbReference type="CDD" id="cd13127">
    <property type="entry name" value="MATE_tuaB_like"/>
    <property type="match status" value="1"/>
</dbReference>
<feature type="transmembrane region" description="Helical" evidence="7">
    <location>
        <begin position="418"/>
        <end position="437"/>
    </location>
</feature>
<dbReference type="EMBL" id="CP003051">
    <property type="protein sequence ID" value="AGA91762.1"/>
    <property type="molecule type" value="Genomic_DNA"/>
</dbReference>
<evidence type="ECO:0000256" key="1">
    <source>
        <dbReference type="ARBA" id="ARBA00004651"/>
    </source>
</evidence>
<sequence>MPSASPKEPHALPEPANLGTVPAAECHAEHFATEHLMGDLKGRSVRGGAVTLTAQAIKFALNLGSTMILARLLAPSDFGLIAMVTVVTGFVAMFKDAGLSMATVQRKDITHEQVSMLFWINVALSVGVMLLLAAFAPAIAAFYSEPRLVWITVALAGTMLFGGLTVQHQAILRRQMRFKALARIEIISMASGIALAVAMALAGVGYWSLVGMVAGTAIANAMLVWIFCNWRPSMPQCGTEVAELVKFGGGLTGFSFLNYFTRNADNVIVGYALGSGPLGIYSKAYNLLMLPIRQINAPIGSVMLPVLSRLQDDPARYRSAYLQALSAIAMVGTPIVVTAFVLADELVAILLGPGWEEAATVFRWLAPAAFFGTVNVAPGWLCISLGRPGTQLRWAMISAPVTVVAFLIGVQWGIVGVAAAFSASWCLGFYIFVVMACRKSPVQQRDIAHALLAPITASLIAAIVGMVTHAEVSAAISSPLSRALVTLPGMGLVGISVLYLFPMSRIQLNNLLREGICNVAIRRSHRS</sequence>
<dbReference type="GO" id="GO:0005886">
    <property type="term" value="C:plasma membrane"/>
    <property type="evidence" value="ECO:0007669"/>
    <property type="project" value="UniProtKB-SubCell"/>
</dbReference>
<evidence type="ECO:0000256" key="7">
    <source>
        <dbReference type="SAM" id="Phobius"/>
    </source>
</evidence>
<accession>L0H124</accession>
<feature type="transmembrane region" description="Helical" evidence="7">
    <location>
        <begin position="320"/>
        <end position="342"/>
    </location>
</feature>
<feature type="transmembrane region" description="Helical" evidence="7">
    <location>
        <begin position="362"/>
        <end position="382"/>
    </location>
</feature>
<keyword evidence="9" id="KW-1185">Reference proteome</keyword>
<keyword evidence="6 7" id="KW-0472">Membrane</keyword>
<feature type="transmembrane region" description="Helical" evidence="7">
    <location>
        <begin position="116"/>
        <end position="142"/>
    </location>
</feature>
<dbReference type="eggNOG" id="COG2244">
    <property type="taxonomic scope" value="Bacteria"/>
</dbReference>
<comment type="subcellular location">
    <subcellularLocation>
        <location evidence="1">Cell membrane</location>
        <topology evidence="1">Multi-pass membrane protein</topology>
    </subcellularLocation>
</comment>
<evidence type="ECO:0000313" key="8">
    <source>
        <dbReference type="EMBL" id="AGA91762.1"/>
    </source>
</evidence>
<dbReference type="Proteomes" id="UP000010816">
    <property type="component" value="Chromosome"/>
</dbReference>
<dbReference type="HOGENOM" id="CLU_026911_2_0_6"/>
<dbReference type="PATRIC" id="fig|765912.4.peg.3006"/>
<evidence type="ECO:0000256" key="2">
    <source>
        <dbReference type="ARBA" id="ARBA00007430"/>
    </source>
</evidence>
<evidence type="ECO:0000313" key="9">
    <source>
        <dbReference type="Proteomes" id="UP000010816"/>
    </source>
</evidence>
<keyword evidence="5 7" id="KW-1133">Transmembrane helix</keyword>
<dbReference type="Pfam" id="PF13440">
    <property type="entry name" value="Polysacc_synt_3"/>
    <property type="match status" value="1"/>
</dbReference>
<dbReference type="PANTHER" id="PTHR30250:SF10">
    <property type="entry name" value="LIPOPOLYSACCHARIDE BIOSYNTHESIS PROTEIN WZXC"/>
    <property type="match status" value="1"/>
</dbReference>